<evidence type="ECO:0000259" key="1">
    <source>
        <dbReference type="Pfam" id="PF13649"/>
    </source>
</evidence>
<accession>A0ABX9EIK7</accession>
<dbReference type="GO" id="GO:0032259">
    <property type="term" value="P:methylation"/>
    <property type="evidence" value="ECO:0007669"/>
    <property type="project" value="UniProtKB-KW"/>
</dbReference>
<dbReference type="Gene3D" id="3.40.50.150">
    <property type="entry name" value="Vaccinia Virus protein VP39"/>
    <property type="match status" value="1"/>
</dbReference>
<gene>
    <name evidence="2" type="ORF">C8D87_1011326</name>
</gene>
<dbReference type="GO" id="GO:0008168">
    <property type="term" value="F:methyltransferase activity"/>
    <property type="evidence" value="ECO:0007669"/>
    <property type="project" value="UniProtKB-KW"/>
</dbReference>
<dbReference type="Pfam" id="PF13649">
    <property type="entry name" value="Methyltransf_25"/>
    <property type="match status" value="1"/>
</dbReference>
<keyword evidence="2" id="KW-0489">Methyltransferase</keyword>
<dbReference type="Proteomes" id="UP000248714">
    <property type="component" value="Unassembled WGS sequence"/>
</dbReference>
<organism evidence="2 3">
    <name type="scientific">Lentzea atacamensis</name>
    <dbReference type="NCBI Taxonomy" id="531938"/>
    <lineage>
        <taxon>Bacteria</taxon>
        <taxon>Bacillati</taxon>
        <taxon>Actinomycetota</taxon>
        <taxon>Actinomycetes</taxon>
        <taxon>Pseudonocardiales</taxon>
        <taxon>Pseudonocardiaceae</taxon>
        <taxon>Lentzea</taxon>
    </lineage>
</organism>
<feature type="domain" description="Methyltransferase" evidence="1">
    <location>
        <begin position="45"/>
        <end position="137"/>
    </location>
</feature>
<name>A0ABX9EIK7_9PSEU</name>
<dbReference type="EMBL" id="QLTT01000001">
    <property type="protein sequence ID" value="RAS71025.1"/>
    <property type="molecule type" value="Genomic_DNA"/>
</dbReference>
<keyword evidence="2" id="KW-0808">Transferase</keyword>
<protein>
    <submittedName>
        <fullName evidence="2">Methyltransferase family protein</fullName>
    </submittedName>
</protein>
<dbReference type="InterPro" id="IPR041698">
    <property type="entry name" value="Methyltransf_25"/>
</dbReference>
<proteinExistence type="predicted"/>
<evidence type="ECO:0000313" key="3">
    <source>
        <dbReference type="Proteomes" id="UP000248714"/>
    </source>
</evidence>
<evidence type="ECO:0000313" key="2">
    <source>
        <dbReference type="EMBL" id="RAS71025.1"/>
    </source>
</evidence>
<keyword evidence="3" id="KW-1185">Reference proteome</keyword>
<dbReference type="InterPro" id="IPR029063">
    <property type="entry name" value="SAM-dependent_MTases_sf"/>
</dbReference>
<dbReference type="CDD" id="cd02440">
    <property type="entry name" value="AdoMet_MTases"/>
    <property type="match status" value="1"/>
</dbReference>
<reference evidence="2 3" key="1">
    <citation type="submission" date="2018-06" db="EMBL/GenBank/DDBJ databases">
        <title>Genomic Encyclopedia of Type Strains, Phase IV (KMG-IV): sequencing the most valuable type-strain genomes for metagenomic binning, comparative biology and taxonomic classification.</title>
        <authorList>
            <person name="Goeker M."/>
        </authorList>
    </citation>
    <scope>NUCLEOTIDE SEQUENCE [LARGE SCALE GENOMIC DNA]</scope>
    <source>
        <strain evidence="2 3">DSM 45479</strain>
    </source>
</reference>
<dbReference type="Gene3D" id="2.20.25.570">
    <property type="match status" value="1"/>
</dbReference>
<sequence length="246" mass="27083">MAGVGIVKGFNPSFGPETASTYDNSPRGDEADSVRFLARFGDSALEFAIGTGRIALPLKEAGVDVDGIELSPDMVARLRDKPGNDSIDVVIGDMSRATTSRTYGLVHLVYNTITDLLTQDDQVRCFENAARHLTRGGVFVVGCGLPSWAARQRHQFIDVESSELDRVGFDVNRYDPVTRILDENHVEISADGVRFGPIRQRLAYPAEFDLMVRIAGLRMRERWGGWNGEEFTASSTRHVSVYEAAA</sequence>
<comment type="caution">
    <text evidence="2">The sequence shown here is derived from an EMBL/GenBank/DDBJ whole genome shotgun (WGS) entry which is preliminary data.</text>
</comment>
<dbReference type="SUPFAM" id="SSF53335">
    <property type="entry name" value="S-adenosyl-L-methionine-dependent methyltransferases"/>
    <property type="match status" value="1"/>
</dbReference>